<dbReference type="EMBL" id="MK072387">
    <property type="protein sequence ID" value="AYV83211.1"/>
    <property type="molecule type" value="Genomic_DNA"/>
</dbReference>
<reference evidence="1" key="1">
    <citation type="submission" date="2018-10" db="EMBL/GenBank/DDBJ databases">
        <title>Hidden diversity of soil giant viruses.</title>
        <authorList>
            <person name="Schulz F."/>
            <person name="Alteio L."/>
            <person name="Goudeau D."/>
            <person name="Ryan E.M."/>
            <person name="Malmstrom R.R."/>
            <person name="Blanchard J."/>
            <person name="Woyke T."/>
        </authorList>
    </citation>
    <scope>NUCLEOTIDE SEQUENCE</scope>
    <source>
        <strain evidence="1">HYV1</strain>
    </source>
</reference>
<sequence length="106" mass="12406">MKGILYIGTTYSIGRSLDKLYNSGFLEDIYRENQLNLIMGMHHYPPWRSARINGLIKCLLAIACHYYYHTKKGTKLDIILLSIYLTKKILFQSDDLLLFQKIIESM</sequence>
<accession>A0A3G5AAH0</accession>
<evidence type="ECO:0000313" key="1">
    <source>
        <dbReference type="EMBL" id="AYV83211.1"/>
    </source>
</evidence>
<organism evidence="1">
    <name type="scientific">Hyperionvirus sp</name>
    <dbReference type="NCBI Taxonomy" id="2487770"/>
    <lineage>
        <taxon>Viruses</taxon>
        <taxon>Varidnaviria</taxon>
        <taxon>Bamfordvirae</taxon>
        <taxon>Nucleocytoviricota</taxon>
        <taxon>Megaviricetes</taxon>
        <taxon>Imitervirales</taxon>
        <taxon>Mimiviridae</taxon>
        <taxon>Klosneuvirinae</taxon>
    </lineage>
</organism>
<proteinExistence type="predicted"/>
<gene>
    <name evidence="1" type="ORF">Hyperionvirus5_17</name>
</gene>
<name>A0A3G5AAH0_9VIRU</name>
<protein>
    <submittedName>
        <fullName evidence="1">Uncharacterized protein</fullName>
    </submittedName>
</protein>